<dbReference type="EMBL" id="CP000749">
    <property type="protein sequence ID" value="ABR69079.1"/>
    <property type="molecule type" value="Genomic_DNA"/>
</dbReference>
<dbReference type="KEGG" id="mmw:Mmwyl1_0137"/>
<dbReference type="InterPro" id="IPR027479">
    <property type="entry name" value="S-Me-THD_N_sf"/>
</dbReference>
<dbReference type="InterPro" id="IPR024071">
    <property type="entry name" value="S-Me-THD_C_sf"/>
</dbReference>
<proteinExistence type="predicted"/>
<name>A6VRK0_MARMS</name>
<organism evidence="3">
    <name type="scientific">Marinomonas sp. (strain MWYL1)</name>
    <dbReference type="NCBI Taxonomy" id="400668"/>
    <lineage>
        <taxon>Bacteria</taxon>
        <taxon>Pseudomonadati</taxon>
        <taxon>Pseudomonadota</taxon>
        <taxon>Gammaproteobacteria</taxon>
        <taxon>Oceanospirillales</taxon>
        <taxon>Oceanospirillaceae</taxon>
        <taxon>Marinomonas</taxon>
    </lineage>
</organism>
<dbReference type="InterPro" id="IPR010318">
    <property type="entry name" value="S-Me-THD_N"/>
</dbReference>
<feature type="domain" description="S-Me-THD-like C-terminal" evidence="2">
    <location>
        <begin position="190"/>
        <end position="415"/>
    </location>
</feature>
<protein>
    <recommendedName>
        <fullName evidence="4">DUF917 domain-containing protein</fullName>
    </recommendedName>
</protein>
<dbReference type="SUPFAM" id="SSF160991">
    <property type="entry name" value="CV3147-like"/>
    <property type="match status" value="1"/>
</dbReference>
<evidence type="ECO:0000313" key="3">
    <source>
        <dbReference type="EMBL" id="ABR69079.1"/>
    </source>
</evidence>
<dbReference type="eggNOG" id="COG3535">
    <property type="taxonomic scope" value="Bacteria"/>
</dbReference>
<dbReference type="Pfam" id="PF20906">
    <property type="entry name" value="S-Me-THD_C"/>
    <property type="match status" value="1"/>
</dbReference>
<dbReference type="OrthoDB" id="7441206at2"/>
<gene>
    <name evidence="3" type="ordered locus">Mmwyl1_0137</name>
</gene>
<accession>A6VRK0</accession>
<evidence type="ECO:0008006" key="4">
    <source>
        <dbReference type="Google" id="ProtNLM"/>
    </source>
</evidence>
<dbReference type="InterPro" id="IPR048350">
    <property type="entry name" value="S-Me-THD-like_C"/>
</dbReference>
<dbReference type="Gene3D" id="3.40.1610.10">
    <property type="entry name" value="CV3147-like domain"/>
    <property type="match status" value="1"/>
</dbReference>
<evidence type="ECO:0000259" key="2">
    <source>
        <dbReference type="Pfam" id="PF20906"/>
    </source>
</evidence>
<dbReference type="STRING" id="400668.Mmwyl1_0137"/>
<dbReference type="Pfam" id="PF06032">
    <property type="entry name" value="S-Me-THD_N"/>
    <property type="match status" value="1"/>
</dbReference>
<evidence type="ECO:0000259" key="1">
    <source>
        <dbReference type="Pfam" id="PF06032"/>
    </source>
</evidence>
<dbReference type="Gene3D" id="2.40.390.10">
    <property type="entry name" value="CV3147-like"/>
    <property type="match status" value="1"/>
</dbReference>
<reference evidence="3" key="1">
    <citation type="submission" date="2007-06" db="EMBL/GenBank/DDBJ databases">
        <title>Complete sequence of Marinomonas sp. MWYL1.</title>
        <authorList>
            <consortium name="US DOE Joint Genome Institute"/>
            <person name="Copeland A."/>
            <person name="Lucas S."/>
            <person name="Lapidus A."/>
            <person name="Barry K."/>
            <person name="Glavina del Rio T."/>
            <person name="Dalin E."/>
            <person name="Tice H."/>
            <person name="Pitluck S."/>
            <person name="Kiss H."/>
            <person name="Brettin T."/>
            <person name="Bruce D."/>
            <person name="Detter J.C."/>
            <person name="Han C."/>
            <person name="Schmutz J."/>
            <person name="Larimer F."/>
            <person name="Land M."/>
            <person name="Hauser L."/>
            <person name="Kyrpides N."/>
            <person name="Kim E."/>
            <person name="Johnston A.W.B."/>
            <person name="Todd J.D."/>
            <person name="Rogers R."/>
            <person name="Wexler M."/>
            <person name="Bond P.L."/>
            <person name="Li Y."/>
            <person name="Richardson P."/>
        </authorList>
    </citation>
    <scope>NUCLEOTIDE SEQUENCE [LARGE SCALE GENOMIC DNA]</scope>
    <source>
        <strain evidence="3">MWYL1</strain>
    </source>
</reference>
<dbReference type="AlphaFoldDB" id="A6VRK0"/>
<dbReference type="HOGENOM" id="CLU_038930_3_0_6"/>
<feature type="domain" description="S-Me-THD N-terminal" evidence="1">
    <location>
        <begin position="9"/>
        <end position="161"/>
    </location>
</feature>
<sequence>MTILTTKALFNIVNGSTLLASGGGGSIKTAYSFVNQIVETKKSITLCSPGSMKNSDFGVVVGAMGSPESFEKIGLQGSEKRAVEVMQDLNKSKRINFTISVETGSNIFVAMLAAAKTLDPALVIDADGAGRSVPTLSCLSYSSKINITPFVVLNAPHGKVLVEGDIVLNLPHISDEDSDGATKKKAQASIIENMVRPILSSEGSFDGVGAISGWIMNGDQAKSALVSNTISMAQSIGEQLNKFKVNDKNIIHDLAVFLNILNISLYSLSEANSPFILKSKDCVSQGGFDFNKLSFTQTVNGRVRELIVINQNENLLIWDKDKDHPLTICPDSICMLGKLDETIKDDILADLSSLSGIEKEEADTSLSGWHGLSVEDVVEGQEVYLFSLPAPETLKNENQEVFSALAKQFGYYGSYESLDKLLTKEDI</sequence>